<dbReference type="Gene3D" id="2.170.16.10">
    <property type="entry name" value="Hedgehog/Intein (Hint) domain"/>
    <property type="match status" value="1"/>
</dbReference>
<dbReference type="Pfam" id="PF07591">
    <property type="entry name" value="PT-HINT"/>
    <property type="match status" value="1"/>
</dbReference>
<dbReference type="CDD" id="cd00063">
    <property type="entry name" value="FN3"/>
    <property type="match status" value="1"/>
</dbReference>
<evidence type="ECO:0000256" key="1">
    <source>
        <dbReference type="SAM" id="MobiDB-lite"/>
    </source>
</evidence>
<dbReference type="InterPro" id="IPR006141">
    <property type="entry name" value="Intein_N"/>
</dbReference>
<dbReference type="Pfam" id="PF05593">
    <property type="entry name" value="RHS_repeat"/>
    <property type="match status" value="2"/>
</dbReference>
<dbReference type="EMBL" id="JAJBMB010000002">
    <property type="protein sequence ID" value="MCB5445273.1"/>
    <property type="molecule type" value="Genomic_DNA"/>
</dbReference>
<dbReference type="InterPro" id="IPR045351">
    <property type="entry name" value="DUF6531"/>
</dbReference>
<dbReference type="InterPro" id="IPR022385">
    <property type="entry name" value="Rhs_assc_core"/>
</dbReference>
<dbReference type="InterPro" id="IPR036844">
    <property type="entry name" value="Hint_dom_sf"/>
</dbReference>
<dbReference type="PANTHER" id="PTHR32305:SF15">
    <property type="entry name" value="PROTEIN RHSA-RELATED"/>
    <property type="match status" value="1"/>
</dbReference>
<dbReference type="Pfam" id="PF20148">
    <property type="entry name" value="DUF6531"/>
    <property type="match status" value="1"/>
</dbReference>
<dbReference type="NCBIfam" id="NF033679">
    <property type="entry name" value="DNRLRE_dom"/>
    <property type="match status" value="1"/>
</dbReference>
<dbReference type="Proteomes" id="UP001299409">
    <property type="component" value="Unassembled WGS sequence"/>
</dbReference>
<dbReference type="PANTHER" id="PTHR32305">
    <property type="match status" value="1"/>
</dbReference>
<organism evidence="3 4">
    <name type="scientific">Intestinibacter bartlettii</name>
    <dbReference type="NCBI Taxonomy" id="261299"/>
    <lineage>
        <taxon>Bacteria</taxon>
        <taxon>Bacillati</taxon>
        <taxon>Bacillota</taxon>
        <taxon>Clostridia</taxon>
        <taxon>Peptostreptococcales</taxon>
        <taxon>Peptostreptococcaceae</taxon>
        <taxon>Intestinibacter</taxon>
    </lineage>
</organism>
<dbReference type="InterPro" id="IPR006530">
    <property type="entry name" value="YD"/>
</dbReference>
<feature type="region of interest" description="Disordered" evidence="1">
    <location>
        <begin position="2619"/>
        <end position="2644"/>
    </location>
</feature>
<evidence type="ECO:0000313" key="4">
    <source>
        <dbReference type="Proteomes" id="UP001299409"/>
    </source>
</evidence>
<dbReference type="InterPro" id="IPR050708">
    <property type="entry name" value="T6SS_VgrG/RHS"/>
</dbReference>
<comment type="caution">
    <text evidence="3">The sequence shown here is derived from an EMBL/GenBank/DDBJ whole genome shotgun (WGS) entry which is preliminary data.</text>
</comment>
<dbReference type="InterPro" id="IPR031325">
    <property type="entry name" value="RHS_repeat"/>
</dbReference>
<feature type="compositionally biased region" description="Acidic residues" evidence="1">
    <location>
        <begin position="2620"/>
        <end position="2640"/>
    </location>
</feature>
<name>A0ABS8CUX8_9FIRM</name>
<dbReference type="SUPFAM" id="SSF51294">
    <property type="entry name" value="Hedgehog/intein (Hint) domain"/>
    <property type="match status" value="1"/>
</dbReference>
<protein>
    <submittedName>
        <fullName evidence="3">DNRLRE domain-containing protein</fullName>
    </submittedName>
</protein>
<accession>A0ABS8CUX8</accession>
<dbReference type="Gene3D" id="2.180.10.10">
    <property type="entry name" value="RHS repeat-associated core"/>
    <property type="match status" value="2"/>
</dbReference>
<dbReference type="PROSITE" id="PS50817">
    <property type="entry name" value="INTEIN_N_TER"/>
    <property type="match status" value="1"/>
</dbReference>
<dbReference type="SMART" id="SM00306">
    <property type="entry name" value="HintN"/>
    <property type="match status" value="1"/>
</dbReference>
<dbReference type="RefSeq" id="WP_226924058.1">
    <property type="nucleotide sequence ID" value="NZ_JAJBMB010000002.1"/>
</dbReference>
<feature type="domain" description="Hint" evidence="2">
    <location>
        <begin position="3022"/>
        <end position="3116"/>
    </location>
</feature>
<evidence type="ECO:0000313" key="3">
    <source>
        <dbReference type="EMBL" id="MCB5445273.1"/>
    </source>
</evidence>
<sequence length="3250" mass="370158">MQKNKRKEFINKFIADFLVIVFLLVSIPMETFADEINKITAANKNKYEEKIQKDKKILKKTENSTLYELEDGLKRKVIHDENVRFYDENNKLTDYDPSLIKIDSKISDNDENLTNYKYENKAGDMKLYIPEVVSTNTPILLENEKNTIKIAPLIESNTSKVNIEKQKTINIYDDEVSLPIKANYEDNDANITYEYISQDNGIKEKLILNENPKSNEFKYEIKVDDNLIPKKCEVEESIIFYENGNEENVVASIDMPYMNDKTGTAYSEDITYDIEKSNEYQNTYILTMTLSKEYLNSSDRVYPVIVDPTITWTGDANLIDTYILSNSKYADTNFYNSGTTAFPIGYTSSIGTCRSLIRSLDLLDTVKDKYVESATLTMYETSGNTSNMTVNAYRIIDSWTKSTVTWNNKPRYNTSNGVMGTVKTTGTLYKARVMDVTEYARRLANKTYSSDKGLMLKTNSDSSSSAGYCKFFGSRHSNSSLRPRFTVEYYDGPTIASSVKLSKSYLKTNNTLKLIWSGIESKALDYVEYRIARRNDETGEVDSVSNSIVKYTQIGTTSNGSEDISTIKDLPEGCYRIIVRGVDKSGVVGKAKGYSFHLDNTKPNINSVSISPSSSKTNKIAVQDIKISLNIEEKHLKDIQYSINNGGYKSVESEISNNCNFTIPKEEFTNSGDYTINIKVIDKSNNVSSVKTVNAYIDGKIPQIGKLNIKDSNNNDISDKWTNDNNIKVEFSDLKDDDSDINFNSMKYALVKQGLNVNDEDYKNPSNITYTKNTSPYSGSFSITSNVETGVYDLYLKVEDKVGNISTNKVTYKKDTITPTASIDVENSDTSTDLNHTVKVIGNVSDEGSGIKDSNVKLYKLDSSNQIIEDSAVTIYDNSTVSVTRIFDTRTVSNGKYRLVLYAEDEVGYSIEKTKDVTIANKIEPPTLTSILSNSNQVTINWKYQEASVEISKIQYKLDGDDNWVDVDNSNKRQGSFNVNLKQNTTGIYKVYVRAVDKYGFKGNEAIVECEIDKENPTVNIDDVANGVLIGTVNDKNLSNWEIYIKEEKQEDTQYTKILEGTSKIENNTIGILDLSNYSNGNYIIKLVGIDKAGNKGVTIYNFTKSDEFENAQVIEPNFIVKRPSYQDDYKKTNKILFNSTIEDLEAVDNNQTSIVSLLKSAADGVLSWYNVTWYINNQKVGEDFSYSLRDKNGNLKYDLSKEYKVSFAIDELFNDTTYNMPLTKNKARLNIDLLDKPITGNVNNLEKQVNLDENIVSFRLVDTNSSLNLKYEVKAGNGNYQEINPTDTIYIKDLCDNLELDKINIRVSNKNGESFNNSTNLNEIGLEIDTIESEYFTISSIENYRPTNLSAKDKVNYKTYLKWELPENVQGDIPEDIYYEIYRGTKDSTGKINYELVENKLKVRYWTEVNINYADEFYYKVRAVKLDNQDKVVETSSFSTVSSRVVDSDELTKRLGITDYWEYAEIDLPNGDVSIEKSKGNLVYQQVDAVLPNEQLEVNLNRTYNNKATSKSCFGIGWNHEYDIELLTSYQKSDDLAEGSLVLKDSEGTLFYFSKQKDGSYISSMGKYINIYKEEQTKEVTIPDRNSETENGKITKVINSSYTMKTKDGEEYLFNSGGQLVYIGETNGNFLLFDYDIEKGLISKITTSKNISMEFVYYNESDKQNNQQEIDVLTIKEVKLPDGSKINYNYTNSRLSSVVKHGSNNEEDITYTYLYDADKNLTQIYDAEGNPYKFEYDDKKRVTKVIYPHNNALYEEAVALEYSNNATQTTTKKLVNGNTRCFDVDYFDNYFGNCIKSIDAEGYITTYEYENNLLKNTTYEVDYQVLENGKVVTNKTTKSEKATYDSDEKVTEEIDEDGTKSKYSYSSESSILNAYSDIDEDNVDILESLPTSLKEYSAEGDLITDEHYKYDEFGNTTEIYDEVTNTTIKTTYTSDGEVASETEILGSPNSGKVQSEAIYTYSYDENGNKTEISKEISDGTQSITTTVYDVMGRVITCEVKFTEENNSENNNSKNNKLEKNTYDSFGRLIYSKHTEGSIVTETSKSYYPNGTIKSETLEDKTVNSYTYDETNRVKTQTVSKGNLTKTWTNEYSYETVSINTGKGTQKTYDYSFVSKEVNPDGKILGVTYQDYLGRTIREKENGVYVDLTYDRNGNTLTKYENGSSNETDKSSLTIYLYDALGNQTTTIQNPKYQGENFYADEIDSIVVSKQYDSQGNVIEETDGEGYVTKYEYDAEDRVTKVTLPYENNITTIEYDKENEDGTTSTIVTDANGNKTETATNSQDLSVYSKNLGNGNITPITSNTDYDVKNNVIKQTDSKGNYKIFEYDDMDRNTAINYFDEDEKQTFRTEYVYDILGNVLQMKDYKVSNNENTLYRFTKYDYDNLKRIVGISELSEEDISTDTPTDTEIESHKITFTYDINDKVTDVTYPTSINSNIKGLHYNYDENEWLQTIYAEVGTTQRLLREYKYFSNGNVEYIKDYKGFISGNTTSCTTKYFEYDKFDRTTKIEYKDSSTDKVLERYEYTYNKNNLITNEKLYNNYTQTNNSESNTPITNETRKYEYDKLGRLTGTYVTNNNDNITTYSQYEYDKVGNRLKEKKDSSLVEYTYNSLNQLLTSVEVGEEESSDSESDTDEDAEDSDTNNKVENLKKKTTISNKTYTYDRNGNQIREVDSVSNEIKNYSYDADNRMSKAIYTKDGVNTLIQNNVYNGSGQRVTKSENGQATNYYYQDGNVLYTSGKEDNQTELEQTPDDYNISTGITSLNLMETDGEVISSVRGVGVAESYYFYNKDLQGSTTNVLNSVGQSEVAYEYTDFGETETKGNENFYNEICYTGGIYDKNTALYYLNARYYNPEDGRFITEDTYTGEYSEPSSLHLYAYCQNNPVNNTDPTGNFPWAIVSAAWDAYDGYKIAKKKKLKGWKCVGYVAGYIAVNSLNPFKVVKKAVKVVKSVKKLKKASKIFKRVKKSKVIAKKIKKVKKVSFKKKHSVKKTTKKKAITATKKRRKGNAQNRAKLNKNKKLCLGNCFTEDTLVLTEDGLVEIDEIEVGDFVWSEDPETGDITLKEVEATFINKTDTLVFINVDGETIKTTEGHLFYVEGIGWIPASMLQEGDSLSLEDGREVPIQSIKIVDYNYYIFVYNFEVEDFHTYYVSDISVLTHNMCAMPNIEIWNKGSFESIMDSLEYHYKKHGKEVGANSMEEYLRKAKEFAKTAKKRNKGRLVKGKTVGTKRYSKNGKYIDLTPNGDIVSFGRI</sequence>
<dbReference type="InterPro" id="IPR003587">
    <property type="entry name" value="Hint_dom_N"/>
</dbReference>
<dbReference type="NCBIfam" id="TIGR03696">
    <property type="entry name" value="Rhs_assc_core"/>
    <property type="match status" value="1"/>
</dbReference>
<reference evidence="3 4" key="1">
    <citation type="submission" date="2021-10" db="EMBL/GenBank/DDBJ databases">
        <title>Collection of gut derived symbiotic bacterial strains cultured from healthy donors.</title>
        <authorList>
            <person name="Lin H."/>
            <person name="Littmann E."/>
            <person name="Claire K."/>
            <person name="Pamer E."/>
        </authorList>
    </citation>
    <scope>NUCLEOTIDE SEQUENCE [LARGE SCALE GENOMIC DNA]</scope>
    <source>
        <strain evidence="3 4">MSK.17.68</strain>
    </source>
</reference>
<dbReference type="NCBIfam" id="TIGR01643">
    <property type="entry name" value="YD_repeat_2x"/>
    <property type="match status" value="1"/>
</dbReference>
<evidence type="ECO:0000259" key="2">
    <source>
        <dbReference type="SMART" id="SM00306"/>
    </source>
</evidence>
<dbReference type="CDD" id="cd00081">
    <property type="entry name" value="Hint"/>
    <property type="match status" value="1"/>
</dbReference>
<proteinExistence type="predicted"/>
<gene>
    <name evidence="3" type="ORF">LIP50_03545</name>
</gene>
<dbReference type="PROSITE" id="PS50818">
    <property type="entry name" value="INTEIN_C_TER"/>
    <property type="match status" value="1"/>
</dbReference>
<dbReference type="InterPro" id="IPR003961">
    <property type="entry name" value="FN3_dom"/>
</dbReference>
<keyword evidence="4" id="KW-1185">Reference proteome</keyword>
<dbReference type="InterPro" id="IPR030934">
    <property type="entry name" value="Intein_C"/>
</dbReference>